<dbReference type="GO" id="GO:0005765">
    <property type="term" value="C:lysosomal membrane"/>
    <property type="evidence" value="ECO:0007669"/>
    <property type="project" value="TreeGrafter"/>
</dbReference>
<protein>
    <recommendedName>
        <fullName evidence="8">V-type proton ATPase subunit C</fullName>
    </recommendedName>
    <alternativeName>
        <fullName evidence="7">V-type proton ATPase subunit c</fullName>
    </alternativeName>
    <alternativeName>
        <fullName evidence="9">Vacuolar proton pump subunit C</fullName>
    </alternativeName>
</protein>
<dbReference type="AlphaFoldDB" id="A0A914CI34"/>
<feature type="domain" description="GH16" evidence="11">
    <location>
        <begin position="88"/>
        <end position="394"/>
    </location>
</feature>
<dbReference type="Pfam" id="PF26113">
    <property type="entry name" value="GH16_XgeA"/>
    <property type="match status" value="1"/>
</dbReference>
<evidence type="ECO:0000313" key="13">
    <source>
        <dbReference type="WBParaSite" id="ACRNAN_scaffold1107.g21724.t1"/>
    </source>
</evidence>
<evidence type="ECO:0000256" key="3">
    <source>
        <dbReference type="ARBA" id="ARBA00022781"/>
    </source>
</evidence>
<dbReference type="SUPFAM" id="SSF49899">
    <property type="entry name" value="Concanavalin A-like lectins/glucanases"/>
    <property type="match status" value="1"/>
</dbReference>
<dbReference type="InterPro" id="IPR004907">
    <property type="entry name" value="ATPase_V1-cplx_csu"/>
</dbReference>
<feature type="signal peptide" evidence="10">
    <location>
        <begin position="1"/>
        <end position="19"/>
    </location>
</feature>
<evidence type="ECO:0000256" key="10">
    <source>
        <dbReference type="SAM" id="SignalP"/>
    </source>
</evidence>
<dbReference type="WBParaSite" id="ACRNAN_scaffold1107.g21724.t1">
    <property type="protein sequence ID" value="ACRNAN_scaffold1107.g21724.t1"/>
    <property type="gene ID" value="ACRNAN_scaffold1107.g21724"/>
</dbReference>
<accession>A0A914CI34</accession>
<proteinExistence type="inferred from homology"/>
<evidence type="ECO:0000256" key="5">
    <source>
        <dbReference type="ARBA" id="ARBA00060071"/>
    </source>
</evidence>
<keyword evidence="4" id="KW-0406">Ion transport</keyword>
<evidence type="ECO:0000256" key="6">
    <source>
        <dbReference type="ARBA" id="ARBA00063379"/>
    </source>
</evidence>
<dbReference type="PANTHER" id="PTHR10137:SF0">
    <property type="entry name" value="V-TYPE PROTON ATPASE SUBUNIT C"/>
    <property type="match status" value="1"/>
</dbReference>
<keyword evidence="10" id="KW-0732">Signal</keyword>
<dbReference type="CDD" id="cd14785">
    <property type="entry name" value="V-ATPase_C"/>
    <property type="match status" value="1"/>
</dbReference>
<dbReference type="Gene3D" id="3.30.70.1180">
    <property type="entry name" value="Vacuolar atp synthase subunit c, domain 1"/>
    <property type="match status" value="1"/>
</dbReference>
<dbReference type="Gene3D" id="1.20.1460.10">
    <property type="entry name" value="subunit c (vma5p) of the yeast v-atpase, domain 2"/>
    <property type="match status" value="1"/>
</dbReference>
<dbReference type="InterPro" id="IPR000757">
    <property type="entry name" value="Beta-glucanase-like"/>
</dbReference>
<dbReference type="GO" id="GO:0005975">
    <property type="term" value="P:carbohydrate metabolic process"/>
    <property type="evidence" value="ECO:0007669"/>
    <property type="project" value="InterPro"/>
</dbReference>
<dbReference type="SUPFAM" id="SSF118203">
    <property type="entry name" value="Vacuolar ATP synthase subunit C"/>
    <property type="match status" value="1"/>
</dbReference>
<evidence type="ECO:0000256" key="7">
    <source>
        <dbReference type="ARBA" id="ARBA00071096"/>
    </source>
</evidence>
<dbReference type="GO" id="GO:0004553">
    <property type="term" value="F:hydrolase activity, hydrolyzing O-glycosyl compounds"/>
    <property type="evidence" value="ECO:0007669"/>
    <property type="project" value="InterPro"/>
</dbReference>
<dbReference type="Gene3D" id="3.50.4.10">
    <property type="entry name" value="Hepatocyte Growth Factor"/>
    <property type="match status" value="1"/>
</dbReference>
<dbReference type="Gene3D" id="3.30.70.100">
    <property type="match status" value="1"/>
</dbReference>
<dbReference type="PANTHER" id="PTHR10137">
    <property type="entry name" value="V-TYPE PROTON ATPASE SUBUNIT C"/>
    <property type="match status" value="1"/>
</dbReference>
<reference evidence="13" key="1">
    <citation type="submission" date="2022-11" db="UniProtKB">
        <authorList>
            <consortium name="WormBaseParasite"/>
        </authorList>
    </citation>
    <scope>IDENTIFICATION</scope>
</reference>
<dbReference type="CDD" id="cd02181">
    <property type="entry name" value="GH16_fungal_Lam16A_glucanase"/>
    <property type="match status" value="1"/>
</dbReference>
<comment type="subunit">
    <text evidence="6">V-ATPase is a heteromultimeric enzyme made up of two complexes: the ATP-hydrolytic V1 complex and the proton translocation V0 complex. The V1 complex consists of three catalytic AB heterodimers that form a heterohexamer, three peripheral stalks each consisting of EG heterodimers, one central rotor including subunits D and F, and the regulatory subunits C and H. The proton translocation complex V0 consists of the proton transport subunit a, a ring of proteolipid subunits c9c'', rotary subunit d, subunits e and f, and the accessory subunits vah-19/Ac45 and vah-20/PRR. Interacts with V-type proton ATPase subunits a1 unc-32, a2 vha-5 and a3 vha-6.</text>
</comment>
<keyword evidence="2" id="KW-0813">Transport</keyword>
<dbReference type="PROSITE" id="PS51762">
    <property type="entry name" value="GH16_2"/>
    <property type="match status" value="1"/>
</dbReference>
<dbReference type="GO" id="GO:0046961">
    <property type="term" value="F:proton-transporting ATPase activity, rotational mechanism"/>
    <property type="evidence" value="ECO:0007669"/>
    <property type="project" value="InterPro"/>
</dbReference>
<sequence>MMCFLLLCYVSFLAIEVGASCTPTATYTSVTIKGNDLSQVSGNFSSCCQSCTTTTGCVAYSWTNGTCYLKSDTQPLYKSSSYSTGVLTPTSNQTYSLQKSYNGSTFFSNFNFISYTDPSGGDVNYTTQAQATALKLVSVLPNGQVFIGVDNVTVVPLNATRGRAAVRIESIPLYNSGLFILNLAHMPEGVGTWPAFWSYGPSWPNNGEIDILEGVSAFNYNSITLHTNQNCSMTSDANYFNGTWNYGRNNSIIATDCWTNDPNQWSGQGCGISAPSGTFNTGFNQAGGGVFAMEWVRSKFIRVWNFVNPNIPADISSANPNPSTWGLPNAYFALGSNCPASHFNNNTLTINTDLCGWAGQYVTNCSTVVRSNPQNFTNAYWLINYLNVYCLPNDPNFMAAPQPGELWIVSAPGEKTPQDTWDRLQSATSNLSTNNKFNIPDLKVGTLDQLVGLSDDLAKLDSAAESTTRKLVQYFAEVLEEERDKLADNLVIGNKDMHTYITRFQWEGAKYPLKQSLKVLSEIIGKQITQIDNDLRTKATAYNSLKNQLNQIDRKATGSLVTKELTDIVKADDFVLNSEYLQTICVVVPKLMKKEWEATYAALADMVVPGSSRLVTEDGDHSLYTVTLFKKVIEEYKNNCREKKFIVRDFVYDEEAMKHGKNERDKLVQEKQRQYAPLVRWLKINFGEIFGAYVHVKALRVFVESVLRYGLPVNFQAATMEPLKGKHKQLRTELNKIYQHLDGTAGGPIDNFEDTPALMSLGVHDYYPYVFFKMTTDFIERR</sequence>
<name>A0A914CI34_9BILA</name>
<evidence type="ECO:0000256" key="4">
    <source>
        <dbReference type="ARBA" id="ARBA00023065"/>
    </source>
</evidence>
<dbReference type="Pfam" id="PF03223">
    <property type="entry name" value="V-ATPase_C"/>
    <property type="match status" value="1"/>
</dbReference>
<dbReference type="InterPro" id="IPR036132">
    <property type="entry name" value="Vac_ATP_synth_c_sf"/>
</dbReference>
<dbReference type="Gene3D" id="2.60.120.200">
    <property type="match status" value="1"/>
</dbReference>
<evidence type="ECO:0000313" key="12">
    <source>
        <dbReference type="Proteomes" id="UP000887540"/>
    </source>
</evidence>
<evidence type="ECO:0000256" key="8">
    <source>
        <dbReference type="ARBA" id="ARBA00071118"/>
    </source>
</evidence>
<evidence type="ECO:0000256" key="1">
    <source>
        <dbReference type="ARBA" id="ARBA00006138"/>
    </source>
</evidence>
<comment type="function">
    <text evidence="5">Subunit of the V1 complex of vacuolar(H+)-ATPase (V-ATPase), a multisubunit enzyme composed of a peripheral complex (V1) that hydrolyzes ATP and a membrane integral complex (V0) that translocates protons. V-ATPase is responsible for acidifying and maintaining the pH of intracellular compartments and in some cell types, is targeted to the plasma membrane, where it is responsible for acidifying the extracellular environment. Subunit C is necessary for the assembly of the catalytic sector of the enzyme and is likely to have a specific function in its catalytic activity. Has roles in embryogenesis and ovulation.</text>
</comment>
<comment type="similarity">
    <text evidence="1">Belongs to the V-ATPase C subunit family.</text>
</comment>
<evidence type="ECO:0000256" key="9">
    <source>
        <dbReference type="ARBA" id="ARBA00082219"/>
    </source>
</evidence>
<feature type="chain" id="PRO_5038008324" description="V-type proton ATPase subunit C" evidence="10">
    <location>
        <begin position="20"/>
        <end position="782"/>
    </location>
</feature>
<dbReference type="InterPro" id="IPR013320">
    <property type="entry name" value="ConA-like_dom_sf"/>
</dbReference>
<keyword evidence="3" id="KW-0375">Hydrogen ion transport</keyword>
<evidence type="ECO:0000256" key="2">
    <source>
        <dbReference type="ARBA" id="ARBA00022448"/>
    </source>
</evidence>
<evidence type="ECO:0000259" key="11">
    <source>
        <dbReference type="PROSITE" id="PS51762"/>
    </source>
</evidence>
<dbReference type="FunFam" id="3.30.70.100:FF:000002">
    <property type="entry name" value="V-type proton ATPase subunit C"/>
    <property type="match status" value="1"/>
</dbReference>
<keyword evidence="12" id="KW-1185">Reference proteome</keyword>
<dbReference type="Proteomes" id="UP000887540">
    <property type="component" value="Unplaced"/>
</dbReference>
<organism evidence="12 13">
    <name type="scientific">Acrobeloides nanus</name>
    <dbReference type="NCBI Taxonomy" id="290746"/>
    <lineage>
        <taxon>Eukaryota</taxon>
        <taxon>Metazoa</taxon>
        <taxon>Ecdysozoa</taxon>
        <taxon>Nematoda</taxon>
        <taxon>Chromadorea</taxon>
        <taxon>Rhabditida</taxon>
        <taxon>Tylenchina</taxon>
        <taxon>Cephalobomorpha</taxon>
        <taxon>Cephaloboidea</taxon>
        <taxon>Cephalobidae</taxon>
        <taxon>Acrobeloides</taxon>
    </lineage>
</organism>
<dbReference type="GO" id="GO:0000221">
    <property type="term" value="C:vacuolar proton-transporting V-type ATPase, V1 domain"/>
    <property type="evidence" value="ECO:0007669"/>
    <property type="project" value="TreeGrafter"/>
</dbReference>